<comment type="caution">
    <text evidence="1">The sequence shown here is derived from an EMBL/GenBank/DDBJ whole genome shotgun (WGS) entry which is preliminary data.</text>
</comment>
<organism evidence="1 2">
    <name type="scientific">Cohnella fermenti</name>
    <dbReference type="NCBI Taxonomy" id="2565925"/>
    <lineage>
        <taxon>Bacteria</taxon>
        <taxon>Bacillati</taxon>
        <taxon>Bacillota</taxon>
        <taxon>Bacilli</taxon>
        <taxon>Bacillales</taxon>
        <taxon>Paenibacillaceae</taxon>
        <taxon>Cohnella</taxon>
    </lineage>
</organism>
<accession>A0A4S4BN61</accession>
<dbReference type="Proteomes" id="UP000310636">
    <property type="component" value="Unassembled WGS sequence"/>
</dbReference>
<keyword evidence="2" id="KW-1185">Reference proteome</keyword>
<dbReference type="OrthoDB" id="3518779at2"/>
<protein>
    <submittedName>
        <fullName evidence="1">Uncharacterized protein</fullName>
    </submittedName>
</protein>
<dbReference type="EMBL" id="SSOB01000029">
    <property type="protein sequence ID" value="THF75712.1"/>
    <property type="molecule type" value="Genomic_DNA"/>
</dbReference>
<gene>
    <name evidence="1" type="ORF">E6C55_20875</name>
</gene>
<reference evidence="1 2" key="1">
    <citation type="submission" date="2019-04" db="EMBL/GenBank/DDBJ databases">
        <title>Cohnella sp. nov. isolated from preserved vegetables.</title>
        <authorList>
            <person name="Lin S.-Y."/>
            <person name="Hung M.-H."/>
            <person name="Young C.-C."/>
        </authorList>
    </citation>
    <scope>NUCLEOTIDE SEQUENCE [LARGE SCALE GENOMIC DNA]</scope>
    <source>
        <strain evidence="1 2">CC-MHH1044</strain>
    </source>
</reference>
<evidence type="ECO:0000313" key="1">
    <source>
        <dbReference type="EMBL" id="THF75712.1"/>
    </source>
</evidence>
<dbReference type="RefSeq" id="WP_136371760.1">
    <property type="nucleotide sequence ID" value="NZ_SSOB01000029.1"/>
</dbReference>
<name>A0A4S4BN61_9BACL</name>
<sequence length="141" mass="16137">MTLWSGEQARAVFASPDPDWAVFYAVFRRAGLVGSFRNGCIAGRRTRYHYYSLNGQTMNNRPWTDGALYVLPQERFVRPVGSAIPFEEWVCREPVAPLGKLGVAPDDFLYRNKVAVHPDGEPLVRTWLLYKLRACSIRCKR</sequence>
<proteinExistence type="predicted"/>
<evidence type="ECO:0000313" key="2">
    <source>
        <dbReference type="Proteomes" id="UP000310636"/>
    </source>
</evidence>
<dbReference type="AlphaFoldDB" id="A0A4S4BN61"/>